<dbReference type="EMBL" id="JABFCX010000003">
    <property type="protein sequence ID" value="NNU17287.1"/>
    <property type="molecule type" value="Genomic_DNA"/>
</dbReference>
<evidence type="ECO:0000256" key="1">
    <source>
        <dbReference type="SAM" id="SignalP"/>
    </source>
</evidence>
<keyword evidence="3" id="KW-1185">Reference proteome</keyword>
<dbReference type="Proteomes" id="UP000536835">
    <property type="component" value="Unassembled WGS sequence"/>
</dbReference>
<evidence type="ECO:0000313" key="3">
    <source>
        <dbReference type="Proteomes" id="UP000536835"/>
    </source>
</evidence>
<evidence type="ECO:0000313" key="2">
    <source>
        <dbReference type="EMBL" id="NNU17287.1"/>
    </source>
</evidence>
<dbReference type="PROSITE" id="PS51257">
    <property type="entry name" value="PROKAR_LIPOPROTEIN"/>
    <property type="match status" value="1"/>
</dbReference>
<proteinExistence type="predicted"/>
<keyword evidence="1" id="KW-0732">Signal</keyword>
<dbReference type="RefSeq" id="WP_173200565.1">
    <property type="nucleotide sequence ID" value="NZ_JABFCX010000003.1"/>
</dbReference>
<accession>A0A7Y3W6F4</accession>
<name>A0A7Y3W6F4_9PROT</name>
<sequence length="139" mass="14531">MFDPSFRPLRVRGAALLLSTASLLTACATSSGDSARGDDALGQLIGRETGEEAPVETRLKPGPDATLFIGRDVSLLERLVGAPALVRREGPNEFRRYDLQRCRIYAIVAPAGGDVASLRTGALNAGGKAPSFSTCTAGL</sequence>
<organism evidence="2 3">
    <name type="scientific">Parvularcula mediterranea</name>
    <dbReference type="NCBI Taxonomy" id="2732508"/>
    <lineage>
        <taxon>Bacteria</taxon>
        <taxon>Pseudomonadati</taxon>
        <taxon>Pseudomonadota</taxon>
        <taxon>Alphaproteobacteria</taxon>
        <taxon>Parvularculales</taxon>
        <taxon>Parvularculaceae</taxon>
        <taxon>Parvularcula</taxon>
    </lineage>
</organism>
<feature type="chain" id="PRO_5030728226" evidence="1">
    <location>
        <begin position="29"/>
        <end position="139"/>
    </location>
</feature>
<reference evidence="2 3" key="1">
    <citation type="submission" date="2020-05" db="EMBL/GenBank/DDBJ databases">
        <title>Parvularcula mediterraneae sp. nov., isolated from polypropylene straw from shallow seawater of the seashore of Laganas in Zakynthos island, Greece.</title>
        <authorList>
            <person name="Szabo I."/>
            <person name="Al-Omari J."/>
            <person name="Rado J."/>
            <person name="Szerdahelyi G.S."/>
        </authorList>
    </citation>
    <scope>NUCLEOTIDE SEQUENCE [LARGE SCALE GENOMIC DNA]</scope>
    <source>
        <strain evidence="2 3">ZS-1/3</strain>
    </source>
</reference>
<comment type="caution">
    <text evidence="2">The sequence shown here is derived from an EMBL/GenBank/DDBJ whole genome shotgun (WGS) entry which is preliminary data.</text>
</comment>
<feature type="signal peptide" evidence="1">
    <location>
        <begin position="1"/>
        <end position="28"/>
    </location>
</feature>
<dbReference type="AlphaFoldDB" id="A0A7Y3W6F4"/>
<protein>
    <submittedName>
        <fullName evidence="2">Uncharacterized protein</fullName>
    </submittedName>
</protein>
<gene>
    <name evidence="2" type="ORF">HK107_13230</name>
</gene>